<dbReference type="GO" id="GO:0070041">
    <property type="term" value="F:rRNA (uridine-C5-)-methyltransferase activity"/>
    <property type="evidence" value="ECO:0007669"/>
    <property type="project" value="TreeGrafter"/>
</dbReference>
<comment type="caution">
    <text evidence="6">The sequence shown here is derived from an EMBL/GenBank/DDBJ whole genome shotgun (WGS) entry which is preliminary data.</text>
</comment>
<sequence length="374" mass="39902">MTAEAAFAVGDRVEASVGPVAHGGHMVARVPAGDASVVIFVRHALPGERVVVQITDVAKRFFRGDAVEVLEASPDRVPAPCPLAHPDGCGGCDFQHVSLPAQRDLKAAVVAEQLQRLAGLEVDVRVEEVPGAPDGLHWRSRMQYVGLPGGDYGLRKNHSHEVVAVPECLIAAPDARVVLVGQPPAGDTVTETVRGRSFEVAGDGFWQVHPGAPETLVSSVLELLDPQPGERAMDLYAGVGLFSAFLAEAVTETGSVISVEGDRRASDLAKGNLRDLRQVRTKAGRVDRVLKDLDTMADVVVLDPPREGARKDVVSAVVDLAPRAIAYVACDPAALARDLGYFAERGYRLSTLRAFDLFPMTHHVECVALVERAC</sequence>
<dbReference type="GO" id="GO:0070475">
    <property type="term" value="P:rRNA base methylation"/>
    <property type="evidence" value="ECO:0007669"/>
    <property type="project" value="TreeGrafter"/>
</dbReference>
<dbReference type="PROSITE" id="PS51687">
    <property type="entry name" value="SAM_MT_RNA_M5U"/>
    <property type="match status" value="1"/>
</dbReference>
<dbReference type="Gene3D" id="2.40.50.140">
    <property type="entry name" value="Nucleic acid-binding proteins"/>
    <property type="match status" value="1"/>
</dbReference>
<feature type="domain" description="TRAM" evidence="5">
    <location>
        <begin position="6"/>
        <end position="68"/>
    </location>
</feature>
<name>A0A3N0CR13_9ACTN</name>
<evidence type="ECO:0000313" key="7">
    <source>
        <dbReference type="Proteomes" id="UP000267128"/>
    </source>
</evidence>
<dbReference type="Gene3D" id="2.40.50.1070">
    <property type="match status" value="1"/>
</dbReference>
<dbReference type="OrthoDB" id="9804590at2"/>
<dbReference type="PANTHER" id="PTHR11061:SF30">
    <property type="entry name" value="TRNA (URACIL(54)-C(5))-METHYLTRANSFERASE"/>
    <property type="match status" value="1"/>
</dbReference>
<dbReference type="InterPro" id="IPR029063">
    <property type="entry name" value="SAM-dependent_MTases_sf"/>
</dbReference>
<feature type="active site" description="Nucleophile" evidence="4">
    <location>
        <position position="330"/>
    </location>
</feature>
<dbReference type="Pfam" id="PF01938">
    <property type="entry name" value="TRAM"/>
    <property type="match status" value="1"/>
</dbReference>
<keyword evidence="3 4" id="KW-0949">S-adenosyl-L-methionine</keyword>
<dbReference type="Pfam" id="PF01135">
    <property type="entry name" value="PCMT"/>
    <property type="match status" value="1"/>
</dbReference>
<comment type="similarity">
    <text evidence="4">Belongs to the class I-like SAM-binding methyltransferase superfamily. RNA M5U methyltransferase family.</text>
</comment>
<evidence type="ECO:0000256" key="2">
    <source>
        <dbReference type="ARBA" id="ARBA00022679"/>
    </source>
</evidence>
<protein>
    <submittedName>
        <fullName evidence="6">Class I SAM-dependent RNA methyltransferase</fullName>
    </submittedName>
</protein>
<dbReference type="InterPro" id="IPR012340">
    <property type="entry name" value="NA-bd_OB-fold"/>
</dbReference>
<feature type="binding site" evidence="4">
    <location>
        <position position="207"/>
    </location>
    <ligand>
        <name>S-adenosyl-L-methionine</name>
        <dbReference type="ChEBI" id="CHEBI:59789"/>
    </ligand>
</feature>
<dbReference type="Pfam" id="PF05958">
    <property type="entry name" value="tRNA_U5-meth_tr"/>
    <property type="match status" value="1"/>
</dbReference>
<dbReference type="PROSITE" id="PS01231">
    <property type="entry name" value="TRMA_2"/>
    <property type="match status" value="1"/>
</dbReference>
<dbReference type="PANTHER" id="PTHR11061">
    <property type="entry name" value="RNA M5U METHYLTRANSFERASE"/>
    <property type="match status" value="1"/>
</dbReference>
<dbReference type="SUPFAM" id="SSF50249">
    <property type="entry name" value="Nucleic acid-binding proteins"/>
    <property type="match status" value="1"/>
</dbReference>
<dbReference type="InterPro" id="IPR030391">
    <property type="entry name" value="MeTrfase_TrmA_CS"/>
</dbReference>
<evidence type="ECO:0000256" key="4">
    <source>
        <dbReference type="PROSITE-ProRule" id="PRU01024"/>
    </source>
</evidence>
<evidence type="ECO:0000259" key="5">
    <source>
        <dbReference type="PROSITE" id="PS50926"/>
    </source>
</evidence>
<reference evidence="6 7" key="1">
    <citation type="submission" date="2018-11" db="EMBL/GenBank/DDBJ databases">
        <authorList>
            <person name="Li F."/>
        </authorList>
    </citation>
    <scope>NUCLEOTIDE SEQUENCE [LARGE SCALE GENOMIC DNA]</scope>
    <source>
        <strain evidence="6 7">Gsoil 097</strain>
    </source>
</reference>
<evidence type="ECO:0000256" key="1">
    <source>
        <dbReference type="ARBA" id="ARBA00022603"/>
    </source>
</evidence>
<accession>A0A3N0CR13</accession>
<organism evidence="6 7">
    <name type="scientific">Nocardioides marmoriginsengisoli</name>
    <dbReference type="NCBI Taxonomy" id="661483"/>
    <lineage>
        <taxon>Bacteria</taxon>
        <taxon>Bacillati</taxon>
        <taxon>Actinomycetota</taxon>
        <taxon>Actinomycetes</taxon>
        <taxon>Propionibacteriales</taxon>
        <taxon>Nocardioidaceae</taxon>
        <taxon>Nocardioides</taxon>
    </lineage>
</organism>
<dbReference type="RefSeq" id="WP_123226579.1">
    <property type="nucleotide sequence ID" value="NZ_RJSE01000003.1"/>
</dbReference>
<feature type="binding site" evidence="4">
    <location>
        <position position="260"/>
    </location>
    <ligand>
        <name>S-adenosyl-L-methionine</name>
        <dbReference type="ChEBI" id="CHEBI:59789"/>
    </ligand>
</feature>
<dbReference type="Proteomes" id="UP000267128">
    <property type="component" value="Unassembled WGS sequence"/>
</dbReference>
<feature type="binding site" evidence="4">
    <location>
        <position position="236"/>
    </location>
    <ligand>
        <name>S-adenosyl-L-methionine</name>
        <dbReference type="ChEBI" id="CHEBI:59789"/>
    </ligand>
</feature>
<keyword evidence="7" id="KW-1185">Reference proteome</keyword>
<dbReference type="EMBL" id="RJSE01000003">
    <property type="protein sequence ID" value="RNL65476.1"/>
    <property type="molecule type" value="Genomic_DNA"/>
</dbReference>
<dbReference type="Gene3D" id="3.40.50.150">
    <property type="entry name" value="Vaccinia Virus protein VP39"/>
    <property type="match status" value="2"/>
</dbReference>
<dbReference type="InterPro" id="IPR010280">
    <property type="entry name" value="U5_MeTrfase_fam"/>
</dbReference>
<evidence type="ECO:0000256" key="3">
    <source>
        <dbReference type="ARBA" id="ARBA00022691"/>
    </source>
</evidence>
<evidence type="ECO:0000313" key="6">
    <source>
        <dbReference type="EMBL" id="RNL65476.1"/>
    </source>
</evidence>
<keyword evidence="2 4" id="KW-0808">Transferase</keyword>
<dbReference type="PROSITE" id="PS50926">
    <property type="entry name" value="TRAM"/>
    <property type="match status" value="1"/>
</dbReference>
<gene>
    <name evidence="6" type="ORF">EFK50_02435</name>
</gene>
<dbReference type="SUPFAM" id="SSF53335">
    <property type="entry name" value="S-adenosyl-L-methionine-dependent methyltransferases"/>
    <property type="match status" value="1"/>
</dbReference>
<dbReference type="InterPro" id="IPR002792">
    <property type="entry name" value="TRAM_dom"/>
</dbReference>
<keyword evidence="1 4" id="KW-0489">Methyltransferase</keyword>
<proteinExistence type="inferred from homology"/>
<feature type="binding site" evidence="4">
    <location>
        <position position="303"/>
    </location>
    <ligand>
        <name>S-adenosyl-L-methionine</name>
        <dbReference type="ChEBI" id="CHEBI:59789"/>
    </ligand>
</feature>
<dbReference type="AlphaFoldDB" id="A0A3N0CR13"/>